<evidence type="ECO:0000256" key="3">
    <source>
        <dbReference type="ARBA" id="ARBA00022617"/>
    </source>
</evidence>
<evidence type="ECO:0000256" key="4">
    <source>
        <dbReference type="ARBA" id="ARBA00022692"/>
    </source>
</evidence>
<evidence type="ECO:0000256" key="1">
    <source>
        <dbReference type="ARBA" id="ARBA00004370"/>
    </source>
</evidence>
<comment type="similarity">
    <text evidence="2 12">Belongs to the cytochrome P450 family.</text>
</comment>
<dbReference type="PRINTS" id="PR00385">
    <property type="entry name" value="P450"/>
</dbReference>
<dbReference type="SUPFAM" id="SSF48264">
    <property type="entry name" value="Cytochrome P450"/>
    <property type="match status" value="1"/>
</dbReference>
<dbReference type="GO" id="GO:0016020">
    <property type="term" value="C:membrane"/>
    <property type="evidence" value="ECO:0007669"/>
    <property type="project" value="UniProtKB-SubCell"/>
</dbReference>
<feature type="binding site" description="axial binding residue" evidence="11">
    <location>
        <position position="485"/>
    </location>
    <ligand>
        <name>heme</name>
        <dbReference type="ChEBI" id="CHEBI:30413"/>
    </ligand>
    <ligandPart>
        <name>Fe</name>
        <dbReference type="ChEBI" id="CHEBI:18248"/>
    </ligandPart>
</feature>
<keyword evidence="10 13" id="KW-0472">Membrane</keyword>
<dbReference type="CDD" id="cd20642">
    <property type="entry name" value="CYP72"/>
    <property type="match status" value="1"/>
</dbReference>
<evidence type="ECO:0000256" key="8">
    <source>
        <dbReference type="ARBA" id="ARBA00023004"/>
    </source>
</evidence>
<dbReference type="FunFam" id="1.10.630.10:FF:000029">
    <property type="entry name" value="Cytochrome P450 734A1"/>
    <property type="match status" value="1"/>
</dbReference>
<gene>
    <name evidence="14" type="ORF">RHGRI_027178</name>
</gene>
<accession>A0AAV6IVD4</accession>
<protein>
    <recommendedName>
        <fullName evidence="16">Cytochrome P450</fullName>
    </recommendedName>
</protein>
<dbReference type="InterPro" id="IPR017972">
    <property type="entry name" value="Cyt_P450_CS"/>
</dbReference>
<dbReference type="InterPro" id="IPR002401">
    <property type="entry name" value="Cyt_P450_E_grp-I"/>
</dbReference>
<evidence type="ECO:0000256" key="12">
    <source>
        <dbReference type="RuleBase" id="RU000461"/>
    </source>
</evidence>
<evidence type="ECO:0000256" key="2">
    <source>
        <dbReference type="ARBA" id="ARBA00010617"/>
    </source>
</evidence>
<proteinExistence type="inferred from homology"/>
<dbReference type="GO" id="GO:0004497">
    <property type="term" value="F:monooxygenase activity"/>
    <property type="evidence" value="ECO:0007669"/>
    <property type="project" value="UniProtKB-KW"/>
</dbReference>
<keyword evidence="3 11" id="KW-0349">Heme</keyword>
<organism evidence="14 15">
    <name type="scientific">Rhododendron griersonianum</name>
    <dbReference type="NCBI Taxonomy" id="479676"/>
    <lineage>
        <taxon>Eukaryota</taxon>
        <taxon>Viridiplantae</taxon>
        <taxon>Streptophyta</taxon>
        <taxon>Embryophyta</taxon>
        <taxon>Tracheophyta</taxon>
        <taxon>Spermatophyta</taxon>
        <taxon>Magnoliopsida</taxon>
        <taxon>eudicotyledons</taxon>
        <taxon>Gunneridae</taxon>
        <taxon>Pentapetalae</taxon>
        <taxon>asterids</taxon>
        <taxon>Ericales</taxon>
        <taxon>Ericaceae</taxon>
        <taxon>Ericoideae</taxon>
        <taxon>Rhodoreae</taxon>
        <taxon>Rhododendron</taxon>
    </lineage>
</organism>
<dbReference type="InterPro" id="IPR036396">
    <property type="entry name" value="Cyt_P450_sf"/>
</dbReference>
<reference evidence="14" key="1">
    <citation type="submission" date="2020-08" db="EMBL/GenBank/DDBJ databases">
        <title>Plant Genome Project.</title>
        <authorList>
            <person name="Zhang R.-G."/>
        </authorList>
    </citation>
    <scope>NUCLEOTIDE SEQUENCE</scope>
    <source>
        <strain evidence="14">WSP0</strain>
        <tissue evidence="14">Leaf</tissue>
    </source>
</reference>
<keyword evidence="8 11" id="KW-0408">Iron</keyword>
<dbReference type="PRINTS" id="PR00463">
    <property type="entry name" value="EP450I"/>
</dbReference>
<dbReference type="InterPro" id="IPR050665">
    <property type="entry name" value="Cytochrome_P450_Monooxygen"/>
</dbReference>
<dbReference type="PANTHER" id="PTHR24282:SF255">
    <property type="entry name" value="CYTOCHROME P450 72A11-RELATED"/>
    <property type="match status" value="1"/>
</dbReference>
<dbReference type="GO" id="GO:0020037">
    <property type="term" value="F:heme binding"/>
    <property type="evidence" value="ECO:0007669"/>
    <property type="project" value="InterPro"/>
</dbReference>
<keyword evidence="6 13" id="KW-1133">Transmembrane helix</keyword>
<evidence type="ECO:0000256" key="10">
    <source>
        <dbReference type="ARBA" id="ARBA00023136"/>
    </source>
</evidence>
<evidence type="ECO:0000256" key="13">
    <source>
        <dbReference type="SAM" id="Phobius"/>
    </source>
</evidence>
<dbReference type="Pfam" id="PF00067">
    <property type="entry name" value="p450"/>
    <property type="match status" value="1"/>
</dbReference>
<dbReference type="Proteomes" id="UP000823749">
    <property type="component" value="Chromosome 9"/>
</dbReference>
<keyword evidence="4 13" id="KW-0812">Transmembrane</keyword>
<keyword evidence="9 12" id="KW-0503">Monooxygenase</keyword>
<dbReference type="GO" id="GO:0016705">
    <property type="term" value="F:oxidoreductase activity, acting on paired donors, with incorporation or reduction of molecular oxygen"/>
    <property type="evidence" value="ECO:0007669"/>
    <property type="project" value="InterPro"/>
</dbReference>
<evidence type="ECO:0008006" key="16">
    <source>
        <dbReference type="Google" id="ProtNLM"/>
    </source>
</evidence>
<evidence type="ECO:0000256" key="7">
    <source>
        <dbReference type="ARBA" id="ARBA00023002"/>
    </source>
</evidence>
<dbReference type="AlphaFoldDB" id="A0AAV6IVD4"/>
<dbReference type="PANTHER" id="PTHR24282">
    <property type="entry name" value="CYTOCHROME P450 FAMILY MEMBER"/>
    <property type="match status" value="1"/>
</dbReference>
<keyword evidence="7 12" id="KW-0560">Oxidoreductase</keyword>
<comment type="caution">
    <text evidence="14">The sequence shown here is derived from an EMBL/GenBank/DDBJ whole genome shotgun (WGS) entry which is preliminary data.</text>
</comment>
<comment type="cofactor">
    <cofactor evidence="11">
        <name>heme</name>
        <dbReference type="ChEBI" id="CHEBI:30413"/>
    </cofactor>
</comment>
<dbReference type="EMBL" id="JACTNZ010000009">
    <property type="protein sequence ID" value="KAG5532791.1"/>
    <property type="molecule type" value="Genomic_DNA"/>
</dbReference>
<dbReference type="Gene3D" id="1.10.630.10">
    <property type="entry name" value="Cytochrome P450"/>
    <property type="match status" value="1"/>
</dbReference>
<dbReference type="InterPro" id="IPR001128">
    <property type="entry name" value="Cyt_P450"/>
</dbReference>
<evidence type="ECO:0000256" key="11">
    <source>
        <dbReference type="PIRSR" id="PIRSR602401-1"/>
    </source>
</evidence>
<evidence type="ECO:0000256" key="6">
    <source>
        <dbReference type="ARBA" id="ARBA00022989"/>
    </source>
</evidence>
<dbReference type="PROSITE" id="PS00086">
    <property type="entry name" value="CYTOCHROME_P450"/>
    <property type="match status" value="1"/>
</dbReference>
<name>A0AAV6IVD4_9ERIC</name>
<evidence type="ECO:0000313" key="14">
    <source>
        <dbReference type="EMBL" id="KAG5532791.1"/>
    </source>
</evidence>
<evidence type="ECO:0000256" key="9">
    <source>
        <dbReference type="ARBA" id="ARBA00023033"/>
    </source>
</evidence>
<keyword evidence="5 11" id="KW-0479">Metal-binding</keyword>
<sequence length="670" mass="76416">MELNSFAAAAAAVVVVVVVIWLGWSVLNWVWLTPKKLERCLRKQGLSGSSYRLLFGDLKDNAKMKKEAMSSPISFSQDIVPRVIPSIHDSVATYGKNSFTWIGPKPRVTITDPELVKEILSKNFNFKKVKINPLTRLLAPGLVTYEDEQWVKHRKIINPAFHMEKLKHMLPAFDTSCSEMISKWENMVSAQGFCELDVWPFLQTLTSDVISRTAFGSSYEEGRRIFQLQAELAEHTIQIISSVYIPGWRFVPTKRNRRMKEIDNEAKASLRAIINRRLQAMKAGESSNEDLLGILLESNLREDQGNGINGKSVGSMSIDEVIEECKLFYLAGQETTSVLLVWTMVLLGRYPHWQQRAREEVLQVFGNNKPYFDGLNHLKILDESFEYGILYLPQVTMILNEVLRLYPPATALSRTVYEETKLGKVLCLPAGVILTLPLILLHHDREIWGDDANEFKPERFSEGLSKATKNQSVSFFPFSWGPRVCIGQNFAMLEAKMVMAMILQSFSFELSPSYAHAPCSVFFLHPQHGPVTIAHEFTTENVSAHDSHIGPVWLDLYDFIREFRTENVFPSEDMLRDWITSTGKENGFVIIIKSSERMAKNRRPRMRFACERDGKYRPFINKAKDKGGNVKENGKEGKAKKIARVTGTKKCEYPFELRNATKSARRVMLK</sequence>
<evidence type="ECO:0000313" key="15">
    <source>
        <dbReference type="Proteomes" id="UP000823749"/>
    </source>
</evidence>
<feature type="transmembrane region" description="Helical" evidence="13">
    <location>
        <begin position="6"/>
        <end position="32"/>
    </location>
</feature>
<dbReference type="GO" id="GO:0005506">
    <property type="term" value="F:iron ion binding"/>
    <property type="evidence" value="ECO:0007669"/>
    <property type="project" value="InterPro"/>
</dbReference>
<evidence type="ECO:0000256" key="5">
    <source>
        <dbReference type="ARBA" id="ARBA00022723"/>
    </source>
</evidence>
<comment type="subcellular location">
    <subcellularLocation>
        <location evidence="1">Membrane</location>
    </subcellularLocation>
</comment>
<keyword evidence="15" id="KW-1185">Reference proteome</keyword>
<dbReference type="EMBL" id="JACTNZ010000009">
    <property type="protein sequence ID" value="KAG5532792.1"/>
    <property type="molecule type" value="Genomic_DNA"/>
</dbReference>